<dbReference type="EMBL" id="CP133721">
    <property type="protein sequence ID" value="WMW77215.1"/>
    <property type="molecule type" value="Genomic_DNA"/>
</dbReference>
<organism evidence="2 3">
    <name type="scientific">Flavobacterium nakdongensis</name>
    <dbReference type="NCBI Taxonomy" id="3073563"/>
    <lineage>
        <taxon>Bacteria</taxon>
        <taxon>Pseudomonadati</taxon>
        <taxon>Bacteroidota</taxon>
        <taxon>Flavobacteriia</taxon>
        <taxon>Flavobacteriales</taxon>
        <taxon>Flavobacteriaceae</taxon>
        <taxon>Flavobacterium</taxon>
    </lineage>
</organism>
<keyword evidence="1" id="KW-0732">Signal</keyword>
<reference evidence="2" key="1">
    <citation type="submission" date="2023-09" db="EMBL/GenBank/DDBJ databases">
        <title>Flavobacterium sp. 20NA77.7 isolated from freshwater.</title>
        <authorList>
            <person name="Le V."/>
            <person name="Ko S.-R."/>
            <person name="Ahn C.-Y."/>
            <person name="Oh H.-M."/>
        </authorList>
    </citation>
    <scope>NUCLEOTIDE SEQUENCE</scope>
    <source>
        <strain evidence="2">20NA77.7</strain>
    </source>
</reference>
<sequence>MKKFIHLFLLCCGLGFAQNHAIKFNPAGFIYKGFEISYETKAENNNSFEIILAHSKFDMNDPYGDLSFYGAEFKYKFFTSKNRKTFEGFYIAPVGTYGEANRTVALNGYTIRKDKANVAGFGAIIGNQWIFQQSKTHGFLLDLNAGFSNYFTNATPGLDASGVKGFKVRLGIALGYAF</sequence>
<evidence type="ECO:0000256" key="1">
    <source>
        <dbReference type="SAM" id="SignalP"/>
    </source>
</evidence>
<protein>
    <submittedName>
        <fullName evidence="2">DUF3575 domain-containing protein</fullName>
    </submittedName>
</protein>
<gene>
    <name evidence="2" type="ORF">RF683_06860</name>
</gene>
<evidence type="ECO:0000313" key="2">
    <source>
        <dbReference type="EMBL" id="WMW77215.1"/>
    </source>
</evidence>
<accession>A0ABY9RA48</accession>
<proteinExistence type="predicted"/>
<feature type="chain" id="PRO_5045623595" evidence="1">
    <location>
        <begin position="18"/>
        <end position="178"/>
    </location>
</feature>
<dbReference type="InterPro" id="IPR021958">
    <property type="entry name" value="DUF3575"/>
</dbReference>
<feature type="signal peptide" evidence="1">
    <location>
        <begin position="1"/>
        <end position="17"/>
    </location>
</feature>
<dbReference type="RefSeq" id="WP_309531596.1">
    <property type="nucleotide sequence ID" value="NZ_CP133721.1"/>
</dbReference>
<keyword evidence="3" id="KW-1185">Reference proteome</keyword>
<dbReference type="Proteomes" id="UP001180481">
    <property type="component" value="Chromosome"/>
</dbReference>
<dbReference type="Pfam" id="PF12099">
    <property type="entry name" value="DUF3575"/>
    <property type="match status" value="1"/>
</dbReference>
<name>A0ABY9RA48_9FLAO</name>
<evidence type="ECO:0000313" key="3">
    <source>
        <dbReference type="Proteomes" id="UP001180481"/>
    </source>
</evidence>